<gene>
    <name evidence="1" type="ORF">NNO07_12285</name>
</gene>
<accession>A0ABT4Y4R8</accession>
<sequence length="54" mass="6430">MEHSVLIVEDDELLELLQDQVPDLLFTNNSLPGLTRDMLRCRIEKLRLVMDRRH</sequence>
<comment type="caution">
    <text evidence="1">The sequence shown here is derived from an EMBL/GenBank/DDBJ whole genome shotgun (WGS) entry which is preliminary data.</text>
</comment>
<proteinExistence type="predicted"/>
<organism evidence="1 2">
    <name type="scientific">Metapseudomonas resinovorans</name>
    <name type="common">Pseudomonas resinovorans</name>
    <dbReference type="NCBI Taxonomy" id="53412"/>
    <lineage>
        <taxon>Bacteria</taxon>
        <taxon>Pseudomonadati</taxon>
        <taxon>Pseudomonadota</taxon>
        <taxon>Gammaproteobacteria</taxon>
        <taxon>Pseudomonadales</taxon>
        <taxon>Pseudomonadaceae</taxon>
        <taxon>Metapseudomonas</taxon>
    </lineage>
</organism>
<evidence type="ECO:0000313" key="1">
    <source>
        <dbReference type="EMBL" id="MDA8483848.1"/>
    </source>
</evidence>
<evidence type="ECO:0000313" key="2">
    <source>
        <dbReference type="Proteomes" id="UP001211689"/>
    </source>
</evidence>
<protein>
    <submittedName>
        <fullName evidence="1">Uncharacterized protein</fullName>
    </submittedName>
</protein>
<dbReference type="Proteomes" id="UP001211689">
    <property type="component" value="Unassembled WGS sequence"/>
</dbReference>
<reference evidence="1 2" key="1">
    <citation type="submission" date="2022-07" db="EMBL/GenBank/DDBJ databases">
        <title>Genome Analysis of Selected Gammaproteobacteria from Nigerian Food snails.</title>
        <authorList>
            <person name="Okafor A.C."/>
        </authorList>
    </citation>
    <scope>NUCLEOTIDE SEQUENCE [LARGE SCALE GENOMIC DNA]</scope>
    <source>
        <strain evidence="1 2">Awg 2</strain>
    </source>
</reference>
<dbReference type="EMBL" id="JANEWF010000010">
    <property type="protein sequence ID" value="MDA8483848.1"/>
    <property type="molecule type" value="Genomic_DNA"/>
</dbReference>
<dbReference type="RefSeq" id="WP_190831751.1">
    <property type="nucleotide sequence ID" value="NZ_JANEWF010000010.1"/>
</dbReference>
<keyword evidence="2" id="KW-1185">Reference proteome</keyword>
<name>A0ABT4Y4R8_METRE</name>